<feature type="region of interest" description="Disordered" evidence="1">
    <location>
        <begin position="176"/>
        <end position="238"/>
    </location>
</feature>
<dbReference type="AlphaFoldDB" id="A0AA39MT89"/>
<feature type="compositionally biased region" description="Basic and acidic residues" evidence="1">
    <location>
        <begin position="1"/>
        <end position="14"/>
    </location>
</feature>
<name>A0AA39MT89_9AGAR</name>
<accession>A0AA39MT89</accession>
<evidence type="ECO:0000313" key="3">
    <source>
        <dbReference type="Proteomes" id="UP001175226"/>
    </source>
</evidence>
<feature type="compositionally biased region" description="Basic residues" evidence="1">
    <location>
        <begin position="50"/>
        <end position="67"/>
    </location>
</feature>
<evidence type="ECO:0000256" key="1">
    <source>
        <dbReference type="SAM" id="MobiDB-lite"/>
    </source>
</evidence>
<dbReference type="Proteomes" id="UP001175226">
    <property type="component" value="Unassembled WGS sequence"/>
</dbReference>
<protein>
    <submittedName>
        <fullName evidence="2">Uncharacterized protein</fullName>
    </submittedName>
</protein>
<feature type="compositionally biased region" description="Low complexity" evidence="1">
    <location>
        <begin position="92"/>
        <end position="101"/>
    </location>
</feature>
<feature type="compositionally biased region" description="Low complexity" evidence="1">
    <location>
        <begin position="194"/>
        <end position="223"/>
    </location>
</feature>
<feature type="region of interest" description="Disordered" evidence="1">
    <location>
        <begin position="275"/>
        <end position="319"/>
    </location>
</feature>
<feature type="region of interest" description="Disordered" evidence="1">
    <location>
        <begin position="1"/>
        <end position="101"/>
    </location>
</feature>
<keyword evidence="3" id="KW-1185">Reference proteome</keyword>
<organism evidence="2 3">
    <name type="scientific">Armillaria borealis</name>
    <dbReference type="NCBI Taxonomy" id="47425"/>
    <lineage>
        <taxon>Eukaryota</taxon>
        <taxon>Fungi</taxon>
        <taxon>Dikarya</taxon>
        <taxon>Basidiomycota</taxon>
        <taxon>Agaricomycotina</taxon>
        <taxon>Agaricomycetes</taxon>
        <taxon>Agaricomycetidae</taxon>
        <taxon>Agaricales</taxon>
        <taxon>Marasmiineae</taxon>
        <taxon>Physalacriaceae</taxon>
        <taxon>Armillaria</taxon>
    </lineage>
</organism>
<feature type="compositionally biased region" description="Polar residues" evidence="1">
    <location>
        <begin position="15"/>
        <end position="28"/>
    </location>
</feature>
<comment type="caution">
    <text evidence="2">The sequence shown here is derived from an EMBL/GenBank/DDBJ whole genome shotgun (WGS) entry which is preliminary data.</text>
</comment>
<evidence type="ECO:0000313" key="2">
    <source>
        <dbReference type="EMBL" id="KAK0445772.1"/>
    </source>
</evidence>
<reference evidence="2" key="1">
    <citation type="submission" date="2023-06" db="EMBL/GenBank/DDBJ databases">
        <authorList>
            <consortium name="Lawrence Berkeley National Laboratory"/>
            <person name="Ahrendt S."/>
            <person name="Sahu N."/>
            <person name="Indic B."/>
            <person name="Wong-Bajracharya J."/>
            <person name="Merenyi Z."/>
            <person name="Ke H.-M."/>
            <person name="Monk M."/>
            <person name="Kocsube S."/>
            <person name="Drula E."/>
            <person name="Lipzen A."/>
            <person name="Balint B."/>
            <person name="Henrissat B."/>
            <person name="Andreopoulos B."/>
            <person name="Martin F.M."/>
            <person name="Harder C.B."/>
            <person name="Rigling D."/>
            <person name="Ford K.L."/>
            <person name="Foster G.D."/>
            <person name="Pangilinan J."/>
            <person name="Papanicolaou A."/>
            <person name="Barry K."/>
            <person name="LaButti K."/>
            <person name="Viragh M."/>
            <person name="Koriabine M."/>
            <person name="Yan M."/>
            <person name="Riley R."/>
            <person name="Champramary S."/>
            <person name="Plett K.L."/>
            <person name="Tsai I.J."/>
            <person name="Slot J."/>
            <person name="Sipos G."/>
            <person name="Plett J."/>
            <person name="Nagy L.G."/>
            <person name="Grigoriev I.V."/>
        </authorList>
    </citation>
    <scope>NUCLEOTIDE SEQUENCE</scope>
    <source>
        <strain evidence="2">FPL87.14</strain>
    </source>
</reference>
<dbReference type="EMBL" id="JAUEPT010000015">
    <property type="protein sequence ID" value="KAK0445772.1"/>
    <property type="molecule type" value="Genomic_DNA"/>
</dbReference>
<proteinExistence type="predicted"/>
<gene>
    <name evidence="2" type="ORF">EV421DRAFT_1902138</name>
</gene>
<sequence>MATHDDTSGDKENSEIASSPRPSAATRNTRAKKVHVISDSDNEANDTTRQVRRRGPSSKKNPKKKKTAAPESDYEGDQPTPSPTKTKRKGKAPAAAPKAITKAGADAATKAMAQLAINLSIDSARKESDLRKRVEAEQQVAQHRAVALERAVVYAEKRLQALQLAKELDLDPKLVGLPEDPLTISPPNDTTSKPNEAPATASASNTTPPASAKTPTSTTPLAPNESPSTSGPQTPVVYATPFSTGFGGFTPVTPFGVQGAFPGYAGNSFSNVPFAGFSATPFGQPHPFAQGHAQPNTSASRAPVYTMPEPGPEVTMSDV</sequence>